<dbReference type="Proteomes" id="UP001591681">
    <property type="component" value="Unassembled WGS sequence"/>
</dbReference>
<dbReference type="InterPro" id="IPR007320">
    <property type="entry name" value="PDCD2_C"/>
</dbReference>
<feature type="domain" description="Programmed cell death protein 2 C-terminal" evidence="1">
    <location>
        <begin position="251"/>
        <end position="356"/>
    </location>
</feature>
<proteinExistence type="predicted"/>
<dbReference type="PANTHER" id="PTHR46421">
    <property type="entry name" value="PROGRAMMED CELL DEATH PROTEIN 2-LIKE"/>
    <property type="match status" value="1"/>
</dbReference>
<evidence type="ECO:0000259" key="1">
    <source>
        <dbReference type="Pfam" id="PF04194"/>
    </source>
</evidence>
<comment type="caution">
    <text evidence="2">The sequence shown here is derived from an EMBL/GenBank/DDBJ whole genome shotgun (WGS) entry which is preliminary data.</text>
</comment>
<evidence type="ECO:0000313" key="3">
    <source>
        <dbReference type="Proteomes" id="UP001591681"/>
    </source>
</evidence>
<evidence type="ECO:0000313" key="2">
    <source>
        <dbReference type="EMBL" id="KAL2079605.1"/>
    </source>
</evidence>
<protein>
    <recommendedName>
        <fullName evidence="1">Programmed cell death protein 2 C-terminal domain-containing protein</fullName>
    </recommendedName>
</protein>
<gene>
    <name evidence="2" type="ORF">ACEWY4_025349</name>
</gene>
<dbReference type="EMBL" id="JBHFQA010000022">
    <property type="protein sequence ID" value="KAL2079605.1"/>
    <property type="molecule type" value="Genomic_DNA"/>
</dbReference>
<accession>A0ABD1IZX9</accession>
<dbReference type="AlphaFoldDB" id="A0ABD1IZX9"/>
<dbReference type="PANTHER" id="PTHR46421:SF1">
    <property type="entry name" value="PROGRAMMED CELL DEATH PROTEIN 2-LIKE"/>
    <property type="match status" value="1"/>
</dbReference>
<sequence>MAASQENTLIGLCDEAIDNNKKTRSTFYTSKIGGEPDKLPAVCLMCPSCSLCKSPLIHVVQVYCPLDTSPYHRTINVFACTNTDCHGKCDGWKVLRSQCLESDVKSSTEAAGAQQVSAVQEAPMFSTDWCDDADDWGVEEECGETWTTSQTQTLQTTSMSATKAAPDVSSQLQSLSISTVEEDSQPKGPAFKPFYISVVEESDFTRDTGMEHAQELLREYEQREGATMMELGDCGGGGEEKYEKAEARHGDAVFSGFMKKVSLCPEQVLRYYRNGSPLFISKPMLDLKQMVPPCSYCGSGRTFEFQLMPALVTLLCTSDDNSELAVEFGTVLVYTCHSSCWKSGSNSPMEEFAVVQPDPDQRLFK</sequence>
<name>A0ABD1IZX9_9TELE</name>
<dbReference type="InterPro" id="IPR052815">
    <property type="entry name" value="PDCD2-like_regulator"/>
</dbReference>
<organism evidence="2 3">
    <name type="scientific">Coilia grayii</name>
    <name type="common">Gray's grenadier anchovy</name>
    <dbReference type="NCBI Taxonomy" id="363190"/>
    <lineage>
        <taxon>Eukaryota</taxon>
        <taxon>Metazoa</taxon>
        <taxon>Chordata</taxon>
        <taxon>Craniata</taxon>
        <taxon>Vertebrata</taxon>
        <taxon>Euteleostomi</taxon>
        <taxon>Actinopterygii</taxon>
        <taxon>Neopterygii</taxon>
        <taxon>Teleostei</taxon>
        <taxon>Clupei</taxon>
        <taxon>Clupeiformes</taxon>
        <taxon>Clupeoidei</taxon>
        <taxon>Engraulidae</taxon>
        <taxon>Coilinae</taxon>
        <taxon>Coilia</taxon>
    </lineage>
</organism>
<reference evidence="2 3" key="1">
    <citation type="submission" date="2024-09" db="EMBL/GenBank/DDBJ databases">
        <title>A chromosome-level genome assembly of Gray's grenadier anchovy, Coilia grayii.</title>
        <authorList>
            <person name="Fu Z."/>
        </authorList>
    </citation>
    <scope>NUCLEOTIDE SEQUENCE [LARGE SCALE GENOMIC DNA]</scope>
    <source>
        <strain evidence="2">G4</strain>
        <tissue evidence="2">Muscle</tissue>
    </source>
</reference>
<keyword evidence="3" id="KW-1185">Reference proteome</keyword>
<dbReference type="Pfam" id="PF04194">
    <property type="entry name" value="PDCD2_C"/>
    <property type="match status" value="1"/>
</dbReference>